<name>A0A1E3A2R0_9FIRM</name>
<evidence type="ECO:0000313" key="7">
    <source>
        <dbReference type="Proteomes" id="UP000094271"/>
    </source>
</evidence>
<dbReference type="RefSeq" id="WP_069153630.1">
    <property type="nucleotide sequence ID" value="NZ_DBFYTW010000183.1"/>
</dbReference>
<dbReference type="SUPFAM" id="SSF82649">
    <property type="entry name" value="SufE/NifU"/>
    <property type="match status" value="1"/>
</dbReference>
<dbReference type="EMBL" id="MEHA01000017">
    <property type="protein sequence ID" value="ODR48458.1"/>
    <property type="molecule type" value="Genomic_DNA"/>
</dbReference>
<dbReference type="Gene3D" id="3.90.1010.10">
    <property type="match status" value="1"/>
</dbReference>
<evidence type="ECO:0000256" key="1">
    <source>
        <dbReference type="ARBA" id="ARBA00006420"/>
    </source>
</evidence>
<dbReference type="EMBL" id="MCGH01000003">
    <property type="protein sequence ID" value="ODM03055.1"/>
    <property type="molecule type" value="Genomic_DNA"/>
</dbReference>
<keyword evidence="8" id="KW-1185">Reference proteome</keyword>
<feature type="domain" description="NIF system FeS cluster assembly NifU N-terminal" evidence="2">
    <location>
        <begin position="7"/>
        <end position="125"/>
    </location>
</feature>
<dbReference type="GO" id="GO:0016226">
    <property type="term" value="P:iron-sulfur cluster assembly"/>
    <property type="evidence" value="ECO:0007669"/>
    <property type="project" value="InterPro"/>
</dbReference>
<dbReference type="CDD" id="cd06664">
    <property type="entry name" value="IscU_like"/>
    <property type="match status" value="1"/>
</dbReference>
<evidence type="ECO:0000313" key="3">
    <source>
        <dbReference type="EMBL" id="ODM03055.1"/>
    </source>
</evidence>
<dbReference type="OrthoDB" id="9804157at2"/>
<accession>A0A1E3A2R0</accession>
<organism evidence="3 6">
    <name type="scientific">Eisenbergiella tayi</name>
    <dbReference type="NCBI Taxonomy" id="1432052"/>
    <lineage>
        <taxon>Bacteria</taxon>
        <taxon>Bacillati</taxon>
        <taxon>Bacillota</taxon>
        <taxon>Clostridia</taxon>
        <taxon>Lachnospirales</taxon>
        <taxon>Lachnospiraceae</taxon>
        <taxon>Eisenbergiella</taxon>
    </lineage>
</organism>
<evidence type="ECO:0000313" key="6">
    <source>
        <dbReference type="Proteomes" id="UP000094067"/>
    </source>
</evidence>
<gene>
    <name evidence="3" type="primary">nifU_2</name>
    <name evidence="4" type="ORF">BEI59_21125</name>
    <name evidence="3" type="ORF">BEI61_03849</name>
    <name evidence="5" type="ORF">BEI63_00880</name>
</gene>
<dbReference type="PANTHER" id="PTHR10093">
    <property type="entry name" value="IRON-SULFUR CLUSTER ASSEMBLY ENZYME NIFU HOMOLOG"/>
    <property type="match status" value="1"/>
</dbReference>
<reference evidence="5 8" key="2">
    <citation type="submission" date="2016-08" db="EMBL/GenBank/DDBJ databases">
        <title>Characterization of Isolates of Eisenbergiella tayi Derived from Blood Cultures, Using Whole Genome Sequencing.</title>
        <authorList>
            <person name="Bernier A.-M."/>
            <person name="Burdz T."/>
            <person name="Wiebe D."/>
            <person name="Bernard K."/>
        </authorList>
    </citation>
    <scope>NUCLEOTIDE SEQUENCE [LARGE SCALE GENOMIC DNA]</scope>
    <source>
        <strain evidence="5 8">NML120146</strain>
    </source>
</reference>
<dbReference type="Proteomes" id="UP000094271">
    <property type="component" value="Unassembled WGS sequence"/>
</dbReference>
<evidence type="ECO:0000313" key="8">
    <source>
        <dbReference type="Proteomes" id="UP000094869"/>
    </source>
</evidence>
<dbReference type="Proteomes" id="UP000094869">
    <property type="component" value="Unassembled WGS sequence"/>
</dbReference>
<reference evidence="3 6" key="1">
    <citation type="submission" date="2016-07" db="EMBL/GenBank/DDBJ databases">
        <title>Characterization of isolates of Eisenbergiella tayi derived from blood cultures, using whole genome sequencing.</title>
        <authorList>
            <person name="Burdz T."/>
            <person name="Wiebe D."/>
            <person name="Huynh C."/>
            <person name="Bernard K."/>
        </authorList>
    </citation>
    <scope>NUCLEOTIDE SEQUENCE [LARGE SCALE GENOMIC DNA]</scope>
    <source>
        <strain evidence="3 6">NML 110608</strain>
    </source>
</reference>
<dbReference type="Proteomes" id="UP000094067">
    <property type="component" value="Unassembled WGS sequence"/>
</dbReference>
<dbReference type="FunFam" id="3.90.1010.10:FF:000002">
    <property type="entry name" value="Iron-sulfur cluster assembly scaffold protein NifU"/>
    <property type="match status" value="1"/>
</dbReference>
<dbReference type="NCBIfam" id="TIGR01994">
    <property type="entry name" value="SUF_scaf_2"/>
    <property type="match status" value="1"/>
</dbReference>
<proteinExistence type="inferred from homology"/>
<comment type="similarity">
    <text evidence="1">Belongs to the NifU family.</text>
</comment>
<evidence type="ECO:0000259" key="2">
    <source>
        <dbReference type="Pfam" id="PF01592"/>
    </source>
</evidence>
<sequence length="144" mass="15832">MENKTFYQEILLDHNRNPAHKHPLPDADRELEGVNPSCGDDIVLQLKIENGMVADGAFHGNGCAISQASADMMLDLVIGKTKEEAGRLTGIFLKMIQGQAAPEELEELEEAVCLQDVAHMPARVKCAVLGWHTLEELLKTEEKG</sequence>
<dbReference type="GO" id="GO:0005506">
    <property type="term" value="F:iron ion binding"/>
    <property type="evidence" value="ECO:0007669"/>
    <property type="project" value="InterPro"/>
</dbReference>
<dbReference type="AlphaFoldDB" id="A0A1E3A2R0"/>
<protein>
    <submittedName>
        <fullName evidence="3">NifU-like protein</fullName>
    </submittedName>
    <submittedName>
        <fullName evidence="4">SUF system NifU family Fe-S cluster assembly protein</fullName>
    </submittedName>
</protein>
<dbReference type="PATRIC" id="fig|1432052.4.peg.4268"/>
<dbReference type="GO" id="GO:0051536">
    <property type="term" value="F:iron-sulfur cluster binding"/>
    <property type="evidence" value="ECO:0007669"/>
    <property type="project" value="InterPro"/>
</dbReference>
<evidence type="ECO:0000313" key="4">
    <source>
        <dbReference type="EMBL" id="ODR48458.1"/>
    </source>
</evidence>
<dbReference type="EMBL" id="MEHD01000006">
    <property type="protein sequence ID" value="ODR61520.1"/>
    <property type="molecule type" value="Genomic_DNA"/>
</dbReference>
<dbReference type="InterPro" id="IPR002871">
    <property type="entry name" value="NIF_FeS_clus_asmbl_NifU_N"/>
</dbReference>
<dbReference type="Pfam" id="PF01592">
    <property type="entry name" value="NifU_N"/>
    <property type="match status" value="1"/>
</dbReference>
<comment type="caution">
    <text evidence="3">The sequence shown here is derived from an EMBL/GenBank/DDBJ whole genome shotgun (WGS) entry which is preliminary data.</text>
</comment>
<evidence type="ECO:0000313" key="5">
    <source>
        <dbReference type="EMBL" id="ODR61520.1"/>
    </source>
</evidence>
<reference evidence="4 7" key="3">
    <citation type="submission" date="2016-08" db="EMBL/GenBank/DDBJ databases">
        <authorList>
            <person name="Seilhamer J.J."/>
        </authorList>
    </citation>
    <scope>NUCLEOTIDE SEQUENCE [LARGE SCALE GENOMIC DNA]</scope>
    <source>
        <strain evidence="4 7">NML150140-1</strain>
    </source>
</reference>